<sequence length="483" mass="51928">MHVTMLRHHVVGLICAMAVGISPLAAQPSALRSYNAAIGESSVSGISSGAFMAIQFGTAWSSIIKGVGVVAGGPYWCAEANFWDVITGYWGPIWRATRQCMKGPASDLNIKHFTNQADAKASAGEIDPLSNLARQKIYLFHGYNDAVVYKAAPDAAAEFYRHYLGDGKRGNLFYQTVLGAGHSFVVTKQNDAGLNDCSANKEPYINQCGYDQAGIILQHIYGRLNPLNRGQLAGTLKSFDQSLYTRPHTTDELSLGDKGYAFVPQDCEQGAPCRVHVALHGCKQDVDQIGPKFVDYAGYNAWADTNSFIILYPQTKPHSFRPTNPDACWDWWSYVNHTDDYVTKSGPQIKAIKAMLDALTGGNATPNATLVSENDQSVSAPQGLTANDASDSSVNLVWFPVSGATTYKVQRAGADRAFQTVGEVAGASFGDSGLTPQTAFRWRVSAMLNGTEGPASEEVIATTRSRPPPCNDPGSCPVGPIGR</sequence>
<protein>
    <recommendedName>
        <fullName evidence="2">Fibronectin type-III domain-containing protein</fullName>
    </recommendedName>
</protein>
<dbReference type="RefSeq" id="WP_166214528.1">
    <property type="nucleotide sequence ID" value="NZ_CP088285.1"/>
</dbReference>
<dbReference type="CDD" id="cd00063">
    <property type="entry name" value="FN3"/>
    <property type="match status" value="1"/>
</dbReference>
<name>A0A973W5W8_9BRAD</name>
<dbReference type="PROSITE" id="PS50853">
    <property type="entry name" value="FN3"/>
    <property type="match status" value="1"/>
</dbReference>
<dbReference type="InterPro" id="IPR036116">
    <property type="entry name" value="FN3_sf"/>
</dbReference>
<dbReference type="Pfam" id="PF00041">
    <property type="entry name" value="fn3"/>
    <property type="match status" value="1"/>
</dbReference>
<reference evidence="3" key="1">
    <citation type="submission" date="2020-06" db="EMBL/GenBank/DDBJ databases">
        <title>Whole Genome Sequence of Bradyrhizobium sp. Strain 1S1.</title>
        <authorList>
            <person name="Bromfield E.S.P."/>
            <person name="Cloutier S."/>
        </authorList>
    </citation>
    <scope>NUCLEOTIDE SEQUENCE [LARGE SCALE GENOMIC DNA]</scope>
    <source>
        <strain evidence="3">1S1</strain>
    </source>
</reference>
<dbReference type="PANTHER" id="PTHR42972">
    <property type="entry name" value="TOL-PAL SYSTEM PROTEIN TOLB"/>
    <property type="match status" value="1"/>
</dbReference>
<dbReference type="Gene3D" id="3.40.50.1820">
    <property type="entry name" value="alpha/beta hydrolase"/>
    <property type="match status" value="2"/>
</dbReference>
<evidence type="ECO:0000259" key="2">
    <source>
        <dbReference type="PROSITE" id="PS50853"/>
    </source>
</evidence>
<dbReference type="Gene3D" id="2.60.40.10">
    <property type="entry name" value="Immunoglobulins"/>
    <property type="match status" value="1"/>
</dbReference>
<accession>A0A973W5W8</accession>
<dbReference type="InterPro" id="IPR029058">
    <property type="entry name" value="AB_hydrolase_fold"/>
</dbReference>
<dbReference type="InterPro" id="IPR013783">
    <property type="entry name" value="Ig-like_fold"/>
</dbReference>
<feature type="region of interest" description="Disordered" evidence="1">
    <location>
        <begin position="462"/>
        <end position="483"/>
    </location>
</feature>
<dbReference type="SUPFAM" id="SSF49265">
    <property type="entry name" value="Fibronectin type III"/>
    <property type="match status" value="1"/>
</dbReference>
<dbReference type="SMART" id="SM00060">
    <property type="entry name" value="FN3"/>
    <property type="match status" value="1"/>
</dbReference>
<dbReference type="EMBL" id="JAAOLE020000001">
    <property type="protein sequence ID" value="NVI48156.1"/>
    <property type="molecule type" value="Genomic_DNA"/>
</dbReference>
<dbReference type="PANTHER" id="PTHR42972:SF8">
    <property type="entry name" value="POLYHYDROXYBUTYRATE DEPOLYMERASE"/>
    <property type="match status" value="1"/>
</dbReference>
<organism evidence="3">
    <name type="scientific">Bradyrhizobium septentrionale</name>
    <dbReference type="NCBI Taxonomy" id="1404411"/>
    <lineage>
        <taxon>Bacteria</taxon>
        <taxon>Pseudomonadati</taxon>
        <taxon>Pseudomonadota</taxon>
        <taxon>Alphaproteobacteria</taxon>
        <taxon>Hyphomicrobiales</taxon>
        <taxon>Nitrobacteraceae</taxon>
        <taxon>Bradyrhizobium</taxon>
    </lineage>
</organism>
<dbReference type="AlphaFoldDB" id="A0A973W5W8"/>
<dbReference type="SUPFAM" id="SSF53474">
    <property type="entry name" value="alpha/beta-Hydrolases"/>
    <property type="match status" value="1"/>
</dbReference>
<evidence type="ECO:0000256" key="1">
    <source>
        <dbReference type="SAM" id="MobiDB-lite"/>
    </source>
</evidence>
<evidence type="ECO:0000313" key="3">
    <source>
        <dbReference type="EMBL" id="NVI48156.1"/>
    </source>
</evidence>
<comment type="caution">
    <text evidence="3">The sequence shown here is derived from an EMBL/GenBank/DDBJ whole genome shotgun (WGS) entry which is preliminary data.</text>
</comment>
<feature type="domain" description="Fibronectin type-III" evidence="2">
    <location>
        <begin position="380"/>
        <end position="466"/>
    </location>
</feature>
<proteinExistence type="predicted"/>
<dbReference type="InterPro" id="IPR003961">
    <property type="entry name" value="FN3_dom"/>
</dbReference>
<gene>
    <name evidence="3" type="ORF">HAP48_035520</name>
</gene>